<comment type="caution">
    <text evidence="10">The sequence shown here is derived from an EMBL/GenBank/DDBJ whole genome shotgun (WGS) entry which is preliminary data.</text>
</comment>
<feature type="domain" description="Mediator complex subunit Med1" evidence="9">
    <location>
        <begin position="120"/>
        <end position="541"/>
    </location>
</feature>
<comment type="similarity">
    <text evidence="2 7">Belongs to the Mediator complex subunit 1 family.</text>
</comment>
<feature type="compositionally biased region" description="Polar residues" evidence="8">
    <location>
        <begin position="554"/>
        <end position="568"/>
    </location>
</feature>
<feature type="compositionally biased region" description="Polar residues" evidence="8">
    <location>
        <begin position="11"/>
        <end position="22"/>
    </location>
</feature>
<dbReference type="InterPro" id="IPR019680">
    <property type="entry name" value="Mediator_Med1"/>
</dbReference>
<evidence type="ECO:0000313" key="10">
    <source>
        <dbReference type="EMBL" id="KAK7427858.1"/>
    </source>
</evidence>
<evidence type="ECO:0000259" key="9">
    <source>
        <dbReference type="Pfam" id="PF10744"/>
    </source>
</evidence>
<organism evidence="10 11">
    <name type="scientific">Neonectria magnoliae</name>
    <dbReference type="NCBI Taxonomy" id="2732573"/>
    <lineage>
        <taxon>Eukaryota</taxon>
        <taxon>Fungi</taxon>
        <taxon>Dikarya</taxon>
        <taxon>Ascomycota</taxon>
        <taxon>Pezizomycotina</taxon>
        <taxon>Sordariomycetes</taxon>
        <taxon>Hypocreomycetidae</taxon>
        <taxon>Hypocreales</taxon>
        <taxon>Nectriaceae</taxon>
        <taxon>Neonectria</taxon>
    </lineage>
</organism>
<feature type="region of interest" description="Disordered" evidence="8">
    <location>
        <begin position="1"/>
        <end position="62"/>
    </location>
</feature>
<keyword evidence="6 7" id="KW-0539">Nucleus</keyword>
<evidence type="ECO:0000256" key="7">
    <source>
        <dbReference type="RuleBase" id="RU364059"/>
    </source>
</evidence>
<comment type="function">
    <text evidence="7">Component of the Mediator complex, a coactivator involved in the regulated transcription of nearly all RNA polymerase II-dependent genes. Mediator functions as a bridge to convey information from gene-specific regulatory proteins to the basal RNA polymerase II transcription machinery. Mediator is recruited to promoters by direct interactions with regulatory proteins and serves as a scaffold for the assembly of a functional preinitiation complex with RNA polymerase II and the general transcription factors.</text>
</comment>
<evidence type="ECO:0000256" key="5">
    <source>
        <dbReference type="ARBA" id="ARBA00023163"/>
    </source>
</evidence>
<name>A0ABR1I2U7_9HYPO</name>
<accession>A0ABR1I2U7</accession>
<evidence type="ECO:0000256" key="6">
    <source>
        <dbReference type="ARBA" id="ARBA00023242"/>
    </source>
</evidence>
<keyword evidence="3 7" id="KW-0805">Transcription regulation</keyword>
<proteinExistence type="inferred from homology"/>
<dbReference type="EMBL" id="JAZAVK010000048">
    <property type="protein sequence ID" value="KAK7427858.1"/>
    <property type="molecule type" value="Genomic_DNA"/>
</dbReference>
<keyword evidence="4 7" id="KW-0010">Activator</keyword>
<evidence type="ECO:0000256" key="3">
    <source>
        <dbReference type="ARBA" id="ARBA00023015"/>
    </source>
</evidence>
<dbReference type="PANTHER" id="PTHR35041:SF4">
    <property type="entry name" value="MEDIATOR OF RNA POLYMERASE II TRANSCRIPTION SUBUNIT 1"/>
    <property type="match status" value="1"/>
</dbReference>
<feature type="region of interest" description="Disordered" evidence="8">
    <location>
        <begin position="542"/>
        <end position="568"/>
    </location>
</feature>
<keyword evidence="11" id="KW-1185">Reference proteome</keyword>
<evidence type="ECO:0000256" key="1">
    <source>
        <dbReference type="ARBA" id="ARBA00004123"/>
    </source>
</evidence>
<evidence type="ECO:0000256" key="8">
    <source>
        <dbReference type="SAM" id="MobiDB-lite"/>
    </source>
</evidence>
<dbReference type="Proteomes" id="UP001498421">
    <property type="component" value="Unassembled WGS sequence"/>
</dbReference>
<protein>
    <recommendedName>
        <fullName evidence="7">Mediator of RNA polymerase II transcription subunit 1</fullName>
    </recommendedName>
    <alternativeName>
        <fullName evidence="7">Mediator complex subunit 1</fullName>
    </alternativeName>
</protein>
<gene>
    <name evidence="10" type="ORF">QQZ08_005631</name>
</gene>
<evidence type="ECO:0000313" key="11">
    <source>
        <dbReference type="Proteomes" id="UP001498421"/>
    </source>
</evidence>
<dbReference type="Pfam" id="PF10744">
    <property type="entry name" value="Med1"/>
    <property type="match status" value="1"/>
</dbReference>
<sequence length="684" mass="75532">MATPTAMKHAASQQGRTPSQFAAATPPVSTPFSNHAHAVFSPRGPRSSPQQFKKSPATSTMMAQQTNAPLNFDSPSTAAAMGALAMGGGLDMGLENVGVAGLGSLGALVSEDDKLKRLETIMEMLNKKKGLVSEAGLERLAHRLGLDCLSEEHTAMNGRKTRTLVIAGSATIQLDIVLDNNIVTNISLVFPESAPSVTKHVERASQILLQDLQLLPKQSPLTKTLTKFAINLERLANLDKLSIIPGLDCHEALAGIYESLERLHQWDISKLREEPGMSDKTNRALSIMAMCTRHGFPVMHSRERIGLAIQYWKALRLVPPSSDKTTAYSETQEKVWSLLIGCAPTGGMGHTPVRVSDNWISKDIVQAEPSMDPKMPDLDWQEPEHIVLPPSEENKNAGMEMLQPDLSTARVPEVMFTVTFDPPVILPQGDWMRLHTFANVNPPPIFGYPPTFDGLFFPIPQGSPHDPSELRTITRQRDVRVYDKDRKSSTKPHRNTLFIYKQIYSQAVSEMPFSHPRQLIDMLPLLRQYAFISTLLENSFGSQTKETKPVATDGKTSAPSGADTSTTTTKDELADFMDSFPPIEEPKRDVPSEEYLNLDVTLWVHPTPHLQVVFPFRNSTANITLKILEDGIVEVANENVIPRDGGAQAGKLKGKGLTRADLGKVLEYMEDLCKWAEWIRTRLS</sequence>
<evidence type="ECO:0000256" key="2">
    <source>
        <dbReference type="ARBA" id="ARBA00006210"/>
    </source>
</evidence>
<dbReference type="PANTHER" id="PTHR35041">
    <property type="entry name" value="MEDIATOR OF RNA POLYMERASE II TRANSCRIPTION SUBUNIT 1"/>
    <property type="match status" value="1"/>
</dbReference>
<keyword evidence="5 7" id="KW-0804">Transcription</keyword>
<comment type="subcellular location">
    <subcellularLocation>
        <location evidence="1 7">Nucleus</location>
    </subcellularLocation>
</comment>
<feature type="compositionally biased region" description="Polar residues" evidence="8">
    <location>
        <begin position="47"/>
        <end position="62"/>
    </location>
</feature>
<evidence type="ECO:0000256" key="4">
    <source>
        <dbReference type="ARBA" id="ARBA00023159"/>
    </source>
</evidence>
<reference evidence="10 11" key="1">
    <citation type="journal article" date="2025" name="Microbiol. Resour. Announc.">
        <title>Draft genome sequences for Neonectria magnoliae and Neonectria punicea, canker pathogens of Liriodendron tulipifera and Acer saccharum in West Virginia.</title>
        <authorList>
            <person name="Petronek H.M."/>
            <person name="Kasson M.T."/>
            <person name="Metheny A.M."/>
            <person name="Stauder C.M."/>
            <person name="Lovett B."/>
            <person name="Lynch S.C."/>
            <person name="Garnas J.R."/>
            <person name="Kasson L.R."/>
            <person name="Stajich J.E."/>
        </authorList>
    </citation>
    <scope>NUCLEOTIDE SEQUENCE [LARGE SCALE GENOMIC DNA]</scope>
    <source>
        <strain evidence="10 11">NRRL 64651</strain>
    </source>
</reference>